<organism evidence="2 3">
    <name type="scientific">Nocardia vulneris</name>
    <dbReference type="NCBI Taxonomy" id="1141657"/>
    <lineage>
        <taxon>Bacteria</taxon>
        <taxon>Bacillati</taxon>
        <taxon>Actinomycetota</taxon>
        <taxon>Actinomycetes</taxon>
        <taxon>Mycobacteriales</taxon>
        <taxon>Nocardiaceae</taxon>
        <taxon>Nocardia</taxon>
    </lineage>
</organism>
<proteinExistence type="predicted"/>
<dbReference type="InterPro" id="IPR029058">
    <property type="entry name" value="AB_hydrolase_fold"/>
</dbReference>
<dbReference type="Gene3D" id="3.40.50.1820">
    <property type="entry name" value="alpha/beta hydrolase"/>
    <property type="match status" value="1"/>
</dbReference>
<feature type="signal peptide" evidence="1">
    <location>
        <begin position="1"/>
        <end position="19"/>
    </location>
</feature>
<gene>
    <name evidence="2" type="ORF">FG87_00610</name>
</gene>
<dbReference type="SUPFAM" id="SSF53474">
    <property type="entry name" value="alpha/beta-Hydrolases"/>
    <property type="match status" value="1"/>
</dbReference>
<protein>
    <submittedName>
        <fullName evidence="2">Esterase</fullName>
    </submittedName>
</protein>
<accession>A0ABR4ZMS5</accession>
<keyword evidence="3" id="KW-1185">Reference proteome</keyword>
<evidence type="ECO:0000313" key="2">
    <source>
        <dbReference type="EMBL" id="KIA66657.1"/>
    </source>
</evidence>
<evidence type="ECO:0000256" key="1">
    <source>
        <dbReference type="SAM" id="SignalP"/>
    </source>
</evidence>
<keyword evidence="1" id="KW-0732">Signal</keyword>
<comment type="caution">
    <text evidence="2">The sequence shown here is derived from an EMBL/GenBank/DDBJ whole genome shotgun (WGS) entry which is preliminary data.</text>
</comment>
<feature type="chain" id="PRO_5045635059" evidence="1">
    <location>
        <begin position="20"/>
        <end position="335"/>
    </location>
</feature>
<sequence length="335" mass="35805">MAASLCLGLGIAAGAPAQASVPRDWVSTPAAPDGSVIARVEEPDGRNIRIWVRSTAMQGATFPVDIQRPADDTQPRPTLYLLNGAGGGVDDASWQLRTNVLDFLADKNINVVQPVGGQFSYYTDWIKDDPVLGPNKWKTYLTEELPPLIDAALNTNKVNAIAGLSMAGTSVLALAEANPELYRSVASYSGCAQTSDPIGQAFVQMTVERGHGTIDNMWGPPGDPLWAANDPLVHADRLRGVNLFVSSGSGLPGPHDTLDGPFQIKPGVPQWADQLVVGGAIEAGIRMCSQNLQNRLNELGIPATFDFTLTGTHSWGYWQDAFIASWPVLARGLYS</sequence>
<evidence type="ECO:0000313" key="3">
    <source>
        <dbReference type="Proteomes" id="UP000031364"/>
    </source>
</evidence>
<dbReference type="PANTHER" id="PTHR48098">
    <property type="entry name" value="ENTEROCHELIN ESTERASE-RELATED"/>
    <property type="match status" value="1"/>
</dbReference>
<name>A0ABR4ZMS5_9NOCA</name>
<dbReference type="PANTHER" id="PTHR48098:SF1">
    <property type="entry name" value="DIACYLGLYCEROL ACYLTRANSFERASE_MYCOLYLTRANSFERASE AG85A"/>
    <property type="match status" value="1"/>
</dbReference>
<dbReference type="InterPro" id="IPR050583">
    <property type="entry name" value="Mycobacterial_A85_antigen"/>
</dbReference>
<dbReference type="InterPro" id="IPR000801">
    <property type="entry name" value="Esterase-like"/>
</dbReference>
<dbReference type="Proteomes" id="UP000031364">
    <property type="component" value="Unassembled WGS sequence"/>
</dbReference>
<dbReference type="Pfam" id="PF00756">
    <property type="entry name" value="Esterase"/>
    <property type="match status" value="1"/>
</dbReference>
<reference evidence="2 3" key="1">
    <citation type="journal article" date="2014" name="Int. J. Syst. Evol. Microbiol.">
        <title>Nocardia vulneris sp. nov., isolated from wounds of human patients in North America.</title>
        <authorList>
            <person name="Lasker B.A."/>
            <person name="Bell M."/>
            <person name="Klenk H.P."/>
            <person name="Sproer C."/>
            <person name="Schumann C."/>
            <person name="Schumann P."/>
            <person name="Brown J.M."/>
        </authorList>
    </citation>
    <scope>NUCLEOTIDE SEQUENCE [LARGE SCALE GENOMIC DNA]</scope>
    <source>
        <strain evidence="2 3">W9851</strain>
    </source>
</reference>
<dbReference type="EMBL" id="JNFP01000001">
    <property type="protein sequence ID" value="KIA66657.1"/>
    <property type="molecule type" value="Genomic_DNA"/>
</dbReference>